<dbReference type="InterPro" id="IPR002182">
    <property type="entry name" value="NB-ARC"/>
</dbReference>
<dbReference type="InterPro" id="IPR058922">
    <property type="entry name" value="WHD_DRP"/>
</dbReference>
<reference evidence="9" key="1">
    <citation type="submission" date="2020-03" db="EMBL/GenBank/DDBJ databases">
        <title>Castanea mollissima Vanexum genome sequencing.</title>
        <authorList>
            <person name="Staton M."/>
        </authorList>
    </citation>
    <scope>NUCLEOTIDE SEQUENCE</scope>
    <source>
        <tissue evidence="9">Leaf</tissue>
    </source>
</reference>
<evidence type="ECO:0000256" key="2">
    <source>
        <dbReference type="ARBA" id="ARBA00022741"/>
    </source>
</evidence>
<dbReference type="PANTHER" id="PTHR23155:SF1193">
    <property type="entry name" value="DISEASE RESISTANCE PROTEIN RPP13-RELATED"/>
    <property type="match status" value="1"/>
</dbReference>
<dbReference type="Pfam" id="PF18052">
    <property type="entry name" value="Rx_N"/>
    <property type="match status" value="1"/>
</dbReference>
<gene>
    <name evidence="9" type="ORF">CMV_002796</name>
</gene>
<keyword evidence="10" id="KW-1185">Reference proteome</keyword>
<evidence type="ECO:0000313" key="10">
    <source>
        <dbReference type="Proteomes" id="UP000737018"/>
    </source>
</evidence>
<dbReference type="SUPFAM" id="SSF52058">
    <property type="entry name" value="L domain-like"/>
    <property type="match status" value="1"/>
</dbReference>
<evidence type="ECO:0000313" key="9">
    <source>
        <dbReference type="EMBL" id="KAF3973798.1"/>
    </source>
</evidence>
<dbReference type="SUPFAM" id="SSF52540">
    <property type="entry name" value="P-loop containing nucleoside triphosphate hydrolases"/>
    <property type="match status" value="1"/>
</dbReference>
<evidence type="ECO:0000259" key="7">
    <source>
        <dbReference type="Pfam" id="PF23559"/>
    </source>
</evidence>
<accession>A0A8J4VVT8</accession>
<evidence type="ECO:0000256" key="3">
    <source>
        <dbReference type="ARBA" id="ARBA00022821"/>
    </source>
</evidence>
<evidence type="ECO:0000256" key="4">
    <source>
        <dbReference type="SAM" id="MobiDB-lite"/>
    </source>
</evidence>
<dbReference type="Gene3D" id="1.10.10.10">
    <property type="entry name" value="Winged helix-like DNA-binding domain superfamily/Winged helix DNA-binding domain"/>
    <property type="match status" value="1"/>
</dbReference>
<keyword evidence="2" id="KW-0547">Nucleotide-binding</keyword>
<dbReference type="Pfam" id="PF23598">
    <property type="entry name" value="LRR_14"/>
    <property type="match status" value="1"/>
</dbReference>
<feature type="domain" description="Disease resistance protein winged helix" evidence="7">
    <location>
        <begin position="451"/>
        <end position="520"/>
    </location>
</feature>
<evidence type="ECO:0000256" key="1">
    <source>
        <dbReference type="ARBA" id="ARBA00022737"/>
    </source>
</evidence>
<dbReference type="Pfam" id="PF00931">
    <property type="entry name" value="NB-ARC"/>
    <property type="match status" value="1"/>
</dbReference>
<sequence length="966" mass="109328">MADSVVSLLLETLNQLLDQDADLLPEVEDELRSFHAELGLASGFIRNSVGQGNAGEVEVMAEEINKVAYRVEDDIDKLAVRIAKQRMRGEFRKFIYGFDHRNKLRDVSGTIHSSMKEVKQIYGERGSSVQASSHSFLAIDRKIEEVDLLCFPDKMESLLKQLSNLDQRRAVISIVGEVGIGKTALAKKIYNKSSVQGQFKYRAWVHLSPYCRAGELLFGILESLQLITTGERQDMTEKELQEKLSKYLANRQYLIVLDDLRKLEAGWEEIIEQAFPDDMDGSKILFTCRPEHEPSLNCTTIRQRYLLERLDKAERWQVLRERVFSAVTNKANLESLGEQMAEKCEGLPLSLAILGRLLVMQGDSVEAWSRLASTLDVSSGEGSQHNNDGQELHGSVILPSSPMEENLASNPHPPMEENFSPKQSIDLHLLLSFIHEHLPDHLSLCLLYFGMFPEGAEIPTKQLIQLWMAEGFIREKGSRRMEDFGQQYLEELIGLHLIQATARRNDGGVKTCQIHDLIWKFCISKGREMKFLEVPDNSSDAPEKTGEKTRRVAIHGTFSSLKDVFSELHNCKGVRSFHFSVPGDNVRLPTFKWNSLYEGFKLLRVLNLGMVEVLEIPKEVGRLIHLRYLRIRAPGIRHVPSSICNLLNLQTLDMRESSLSNLPDEIWKLQQLRHLKLFHLRSLPEHWGTDEKSLENLQTLSCMRPQKGMKRLMVRARFPNINKLKLASQNPDETADFLESLDHLYHLQSLKIESPSKLPDPSAFPLTLTKITLQDTTLGDSCMKRLEKLPNLRILKLRKNSVYIEEITFNAGGFPQLQVLQMVELEITKWTQGGEAMVNLRHLVIKKCVQLTDFPKSLSSLRKLEVILPTANLRKALQDYGCKGGLEMVINPPLDMYDESTMINPPQDESNASTKINPPQDVSDASTMINPPQNVSDASTTINPPQDVSDASTTINPPQDVSNAST</sequence>
<proteinExistence type="predicted"/>
<dbReference type="InterPro" id="IPR041118">
    <property type="entry name" value="Rx_N"/>
</dbReference>
<dbReference type="GO" id="GO:0098542">
    <property type="term" value="P:defense response to other organism"/>
    <property type="evidence" value="ECO:0007669"/>
    <property type="project" value="TreeGrafter"/>
</dbReference>
<dbReference type="PRINTS" id="PR00364">
    <property type="entry name" value="DISEASERSIST"/>
</dbReference>
<dbReference type="OrthoDB" id="3027644at2759"/>
<keyword evidence="1" id="KW-0677">Repeat</keyword>
<feature type="domain" description="Disease resistance R13L4/SHOC-2-like LRR" evidence="8">
    <location>
        <begin position="597"/>
        <end position="772"/>
    </location>
</feature>
<dbReference type="Pfam" id="PF23559">
    <property type="entry name" value="WHD_DRP"/>
    <property type="match status" value="1"/>
</dbReference>
<evidence type="ECO:0000259" key="6">
    <source>
        <dbReference type="Pfam" id="PF18052"/>
    </source>
</evidence>
<dbReference type="InterPro" id="IPR055414">
    <property type="entry name" value="LRR_R13L4/SHOC2-like"/>
</dbReference>
<dbReference type="InterPro" id="IPR044974">
    <property type="entry name" value="Disease_R_plants"/>
</dbReference>
<dbReference type="InterPro" id="IPR027417">
    <property type="entry name" value="P-loop_NTPase"/>
</dbReference>
<dbReference type="Gene3D" id="1.10.8.430">
    <property type="entry name" value="Helical domain of apoptotic protease-activating factors"/>
    <property type="match status" value="1"/>
</dbReference>
<evidence type="ECO:0000259" key="5">
    <source>
        <dbReference type="Pfam" id="PF00931"/>
    </source>
</evidence>
<feature type="domain" description="Disease resistance N-terminal" evidence="6">
    <location>
        <begin position="5"/>
        <end position="94"/>
    </location>
</feature>
<dbReference type="Gene3D" id="1.20.5.4130">
    <property type="match status" value="1"/>
</dbReference>
<dbReference type="Gene3D" id="3.40.50.300">
    <property type="entry name" value="P-loop containing nucleotide triphosphate hydrolases"/>
    <property type="match status" value="1"/>
</dbReference>
<feature type="compositionally biased region" description="Polar residues" evidence="4">
    <location>
        <begin position="901"/>
        <end position="917"/>
    </location>
</feature>
<feature type="region of interest" description="Disordered" evidence="4">
    <location>
        <begin position="897"/>
        <end position="966"/>
    </location>
</feature>
<protein>
    <submittedName>
        <fullName evidence="9">Uncharacterized protein</fullName>
    </submittedName>
</protein>
<dbReference type="Proteomes" id="UP000737018">
    <property type="component" value="Unassembled WGS sequence"/>
</dbReference>
<dbReference type="FunFam" id="1.10.10.10:FF:000322">
    <property type="entry name" value="Probable disease resistance protein At1g63360"/>
    <property type="match status" value="1"/>
</dbReference>
<dbReference type="InterPro" id="IPR036388">
    <property type="entry name" value="WH-like_DNA-bd_sf"/>
</dbReference>
<organism evidence="9 10">
    <name type="scientific">Castanea mollissima</name>
    <name type="common">Chinese chestnut</name>
    <dbReference type="NCBI Taxonomy" id="60419"/>
    <lineage>
        <taxon>Eukaryota</taxon>
        <taxon>Viridiplantae</taxon>
        <taxon>Streptophyta</taxon>
        <taxon>Embryophyta</taxon>
        <taxon>Tracheophyta</taxon>
        <taxon>Spermatophyta</taxon>
        <taxon>Magnoliopsida</taxon>
        <taxon>eudicotyledons</taxon>
        <taxon>Gunneridae</taxon>
        <taxon>Pentapetalae</taxon>
        <taxon>rosids</taxon>
        <taxon>fabids</taxon>
        <taxon>Fagales</taxon>
        <taxon>Fagaceae</taxon>
        <taxon>Castanea</taxon>
    </lineage>
</organism>
<comment type="caution">
    <text evidence="9">The sequence shown here is derived from an EMBL/GenBank/DDBJ whole genome shotgun (WGS) entry which is preliminary data.</text>
</comment>
<feature type="compositionally biased region" description="Polar residues" evidence="4">
    <location>
        <begin position="923"/>
        <end position="966"/>
    </location>
</feature>
<evidence type="ECO:0000259" key="8">
    <source>
        <dbReference type="Pfam" id="PF23598"/>
    </source>
</evidence>
<dbReference type="InterPro" id="IPR032675">
    <property type="entry name" value="LRR_dom_sf"/>
</dbReference>
<keyword evidence="3" id="KW-0611">Plant defense</keyword>
<name>A0A8J4VVT8_9ROSI</name>
<dbReference type="Gene3D" id="3.80.10.10">
    <property type="entry name" value="Ribonuclease Inhibitor"/>
    <property type="match status" value="1"/>
</dbReference>
<dbReference type="GO" id="GO:0043531">
    <property type="term" value="F:ADP binding"/>
    <property type="evidence" value="ECO:0007669"/>
    <property type="project" value="InterPro"/>
</dbReference>
<feature type="domain" description="NB-ARC" evidence="5">
    <location>
        <begin position="153"/>
        <end position="326"/>
    </location>
</feature>
<dbReference type="PANTHER" id="PTHR23155">
    <property type="entry name" value="DISEASE RESISTANCE PROTEIN RP"/>
    <property type="match status" value="1"/>
</dbReference>
<dbReference type="AlphaFoldDB" id="A0A8J4VVT8"/>
<dbReference type="EMBL" id="JRKL02000209">
    <property type="protein sequence ID" value="KAF3973798.1"/>
    <property type="molecule type" value="Genomic_DNA"/>
</dbReference>
<dbReference type="InterPro" id="IPR042197">
    <property type="entry name" value="Apaf_helical"/>
</dbReference>